<dbReference type="SUPFAM" id="SSF55874">
    <property type="entry name" value="ATPase domain of HSP90 chaperone/DNA topoisomerase II/histidine kinase"/>
    <property type="match status" value="1"/>
</dbReference>
<dbReference type="InterPro" id="IPR036890">
    <property type="entry name" value="HATPase_C_sf"/>
</dbReference>
<dbReference type="Proteomes" id="UP000190814">
    <property type="component" value="Unassembled WGS sequence"/>
</dbReference>
<dbReference type="EMBL" id="FUXZ01000006">
    <property type="protein sequence ID" value="SKA65294.1"/>
    <property type="molecule type" value="Genomic_DNA"/>
</dbReference>
<feature type="transmembrane region" description="Helical" evidence="1">
    <location>
        <begin position="101"/>
        <end position="119"/>
    </location>
</feature>
<dbReference type="AlphaFoldDB" id="A0A1T4VJY5"/>
<evidence type="ECO:0000259" key="2">
    <source>
        <dbReference type="Pfam" id="PF14501"/>
    </source>
</evidence>
<feature type="transmembrane region" description="Helical" evidence="1">
    <location>
        <begin position="45"/>
        <end position="62"/>
    </location>
</feature>
<proteinExistence type="predicted"/>
<evidence type="ECO:0000313" key="3">
    <source>
        <dbReference type="EMBL" id="SKA65294.1"/>
    </source>
</evidence>
<gene>
    <name evidence="3" type="ORF">SAMN02745111_01066</name>
</gene>
<dbReference type="Gene3D" id="3.30.565.10">
    <property type="entry name" value="Histidine kinase-like ATPase, C-terminal domain"/>
    <property type="match status" value="1"/>
</dbReference>
<feature type="domain" description="Sensor histidine kinase NatK-like C-terminal" evidence="2">
    <location>
        <begin position="379"/>
        <end position="485"/>
    </location>
</feature>
<feature type="transmembrane region" description="Helical" evidence="1">
    <location>
        <begin position="171"/>
        <end position="195"/>
    </location>
</feature>
<dbReference type="InterPro" id="IPR032834">
    <property type="entry name" value="NatK-like_C"/>
</dbReference>
<dbReference type="RefSeq" id="WP_078765943.1">
    <property type="nucleotide sequence ID" value="NZ_FUXZ01000006.1"/>
</dbReference>
<feature type="transmembrane region" description="Helical" evidence="1">
    <location>
        <begin position="207"/>
        <end position="224"/>
    </location>
</feature>
<dbReference type="GO" id="GO:0042802">
    <property type="term" value="F:identical protein binding"/>
    <property type="evidence" value="ECO:0007669"/>
    <property type="project" value="TreeGrafter"/>
</dbReference>
<keyword evidence="4" id="KW-1185">Reference proteome</keyword>
<keyword evidence="1" id="KW-0472">Membrane</keyword>
<protein>
    <submittedName>
        <fullName evidence="3">GHKL domain-containing protein</fullName>
    </submittedName>
</protein>
<feature type="transmembrane region" description="Helical" evidence="1">
    <location>
        <begin position="131"/>
        <end position="151"/>
    </location>
</feature>
<dbReference type="STRING" id="39495.SAMN02745111_01066"/>
<accession>A0A1T4VJY5</accession>
<dbReference type="PANTHER" id="PTHR40448">
    <property type="entry name" value="TWO-COMPONENT SENSOR HISTIDINE KINASE"/>
    <property type="match status" value="1"/>
</dbReference>
<dbReference type="OrthoDB" id="3173688at2"/>
<feature type="transmembrane region" description="Helical" evidence="1">
    <location>
        <begin position="6"/>
        <end position="33"/>
    </location>
</feature>
<reference evidence="3 4" key="1">
    <citation type="submission" date="2017-02" db="EMBL/GenBank/DDBJ databases">
        <authorList>
            <person name="Peterson S.W."/>
        </authorList>
    </citation>
    <scope>NUCLEOTIDE SEQUENCE [LARGE SCALE GENOMIC DNA]</scope>
    <source>
        <strain evidence="3 4">ATCC 35992</strain>
    </source>
</reference>
<organism evidence="3 4">
    <name type="scientific">Eubacterium uniforme</name>
    <dbReference type="NCBI Taxonomy" id="39495"/>
    <lineage>
        <taxon>Bacteria</taxon>
        <taxon>Bacillati</taxon>
        <taxon>Bacillota</taxon>
        <taxon>Clostridia</taxon>
        <taxon>Eubacteriales</taxon>
        <taxon>Eubacteriaceae</taxon>
        <taxon>Eubacterium</taxon>
    </lineage>
</organism>
<keyword evidence="1" id="KW-1133">Transmembrane helix</keyword>
<evidence type="ECO:0000313" key="4">
    <source>
        <dbReference type="Proteomes" id="UP000190814"/>
    </source>
</evidence>
<keyword evidence="1" id="KW-0812">Transmembrane</keyword>
<sequence>MDIYQLLGYIASALTTIHYVIAVFTLCLIAHCFLGYTAELTKKKIAFGIISIILVQIGYYVIEAIYEASVPKEVLQGVMEGNLEDPRVVAFYKHAEFMSKAVDAAMYVAAFLFFLVVYSKKRILRAIESTICLRCYYFYVNKAIIYSYIFLRGGKASIYDEIFSMITEAYYVHMFYIELISFTIAVILILMLYLGYYKKDKTYIVRIRDRILLVGWFILTSFWIEKVFAQVDLSIEKRYELLSVLGGFMIPVLAMFVPFYIVAKTADLAIKEKNVMQETYLQAELEYIKQYKKAQVDTNAFRHDIINNLSLMKMMMESGKEEEASKHLDTLIGDIKALSPEYNTGDEMLDCIVAMKVDKMKEENIKFSLDGAIEGGLNMKPMDICNVFANATDNAIEAAKMVENDTWIKMIIKRTDNFCIVKLANAVADKVDVETIFENTGYTSKEDNIHHGFGLKSIKNTVKKYDGIIKAESNDKEYVLSIMIPR</sequence>
<dbReference type="Pfam" id="PF14501">
    <property type="entry name" value="HATPase_c_5"/>
    <property type="match status" value="1"/>
</dbReference>
<evidence type="ECO:0000256" key="1">
    <source>
        <dbReference type="SAM" id="Phobius"/>
    </source>
</evidence>
<feature type="transmembrane region" description="Helical" evidence="1">
    <location>
        <begin position="244"/>
        <end position="263"/>
    </location>
</feature>
<name>A0A1T4VJY5_9FIRM</name>
<dbReference type="PANTHER" id="PTHR40448:SF1">
    <property type="entry name" value="TWO-COMPONENT SENSOR HISTIDINE KINASE"/>
    <property type="match status" value="1"/>
</dbReference>